<dbReference type="InterPro" id="IPR025997">
    <property type="entry name" value="SBP_2_dom"/>
</dbReference>
<dbReference type="InterPro" id="IPR000843">
    <property type="entry name" value="HTH_LacI"/>
</dbReference>
<dbReference type="KEGG" id="daa:AKL17_2363"/>
<dbReference type="PANTHER" id="PTHR30146:SF152">
    <property type="entry name" value="TRANSCRIPTIONAL REGULATORY PROTEIN"/>
    <property type="match status" value="1"/>
</dbReference>
<dbReference type="Gene3D" id="3.40.50.2300">
    <property type="match status" value="2"/>
</dbReference>
<dbReference type="SUPFAM" id="SSF53822">
    <property type="entry name" value="Periplasmic binding protein-like I"/>
    <property type="match status" value="1"/>
</dbReference>
<reference evidence="5 6" key="1">
    <citation type="submission" date="2015-09" db="EMBL/GenBank/DDBJ databases">
        <title>Complete genome sequence of Defluviimonas alba cai42t isolated from an oilfield in Xinjiang.</title>
        <authorList>
            <person name="Geng S."/>
            <person name="Pan X."/>
            <person name="Wu X."/>
        </authorList>
    </citation>
    <scope>NUCLEOTIDE SEQUENCE [LARGE SCALE GENOMIC DNA]</scope>
    <source>
        <strain evidence="6">cai42</strain>
    </source>
</reference>
<evidence type="ECO:0000256" key="1">
    <source>
        <dbReference type="ARBA" id="ARBA00023015"/>
    </source>
</evidence>
<dbReference type="EMBL" id="CP012661">
    <property type="protein sequence ID" value="AMY69609.1"/>
    <property type="molecule type" value="Genomic_DNA"/>
</dbReference>
<feature type="domain" description="HTH lacI-type" evidence="4">
    <location>
        <begin position="3"/>
        <end position="57"/>
    </location>
</feature>
<dbReference type="CDD" id="cd06307">
    <property type="entry name" value="PBP1_sugar_binding"/>
    <property type="match status" value="1"/>
</dbReference>
<evidence type="ECO:0000313" key="6">
    <source>
        <dbReference type="Proteomes" id="UP000076128"/>
    </source>
</evidence>
<dbReference type="AlphaFoldDB" id="A0A165SN95"/>
<evidence type="ECO:0000259" key="4">
    <source>
        <dbReference type="PROSITE" id="PS50932"/>
    </source>
</evidence>
<dbReference type="PATRIC" id="fig|1335048.3.peg.2462"/>
<dbReference type="GO" id="GO:0003700">
    <property type="term" value="F:DNA-binding transcription factor activity"/>
    <property type="evidence" value="ECO:0007669"/>
    <property type="project" value="TreeGrafter"/>
</dbReference>
<evidence type="ECO:0000256" key="2">
    <source>
        <dbReference type="ARBA" id="ARBA00023125"/>
    </source>
</evidence>
<sequence length="344" mass="37783">MRPTTKDLAKAAGVSLATVDRVLNDRPGVRPGTVEAVTAAINRIGFQRNRLAATLARQKGFCFGFVLPGAGDEFLEMILERIAEFDQASRVDMTEIRVVRIDDHDPHQAARTLSDLSADIFDGVAIMASETPQIRDALHRMRERGIRTVSFISDQQEADHQPFVGIDNRAAGATAGRLIARFLGSDQGNPQGLVLVLTDSMQSRDSLERRLGFDTVICGDYPNLSVLPTLETHGDAERTARVLQNALDAHSDIVGLYLMGPEARRAIEAVQTMRRAEDLVVIAHERTPSTEAALRAGVIDVVINQDPGHLVRSAVRTLRAQCENRQTLASQERIRIEILIAENL</sequence>
<dbReference type="SUPFAM" id="SSF47413">
    <property type="entry name" value="lambda repressor-like DNA-binding domains"/>
    <property type="match status" value="1"/>
</dbReference>
<dbReference type="Pfam" id="PF00356">
    <property type="entry name" value="LacI"/>
    <property type="match status" value="1"/>
</dbReference>
<dbReference type="Proteomes" id="UP000076128">
    <property type="component" value="Chromosome"/>
</dbReference>
<dbReference type="CDD" id="cd01392">
    <property type="entry name" value="HTH_LacI"/>
    <property type="match status" value="1"/>
</dbReference>
<dbReference type="STRING" id="1335048.AKL17_2363"/>
<accession>A0A165SN95</accession>
<organism evidence="5 6">
    <name type="scientific">Frigidibacter mobilis</name>
    <dbReference type="NCBI Taxonomy" id="1335048"/>
    <lineage>
        <taxon>Bacteria</taxon>
        <taxon>Pseudomonadati</taxon>
        <taxon>Pseudomonadota</taxon>
        <taxon>Alphaproteobacteria</taxon>
        <taxon>Rhodobacterales</taxon>
        <taxon>Paracoccaceae</taxon>
        <taxon>Frigidibacter</taxon>
    </lineage>
</organism>
<dbReference type="RefSeq" id="WP_066813479.1">
    <property type="nucleotide sequence ID" value="NZ_CP012661.1"/>
</dbReference>
<evidence type="ECO:0000256" key="3">
    <source>
        <dbReference type="ARBA" id="ARBA00023163"/>
    </source>
</evidence>
<dbReference type="Pfam" id="PF13407">
    <property type="entry name" value="Peripla_BP_4"/>
    <property type="match status" value="1"/>
</dbReference>
<proteinExistence type="predicted"/>
<dbReference type="InterPro" id="IPR010982">
    <property type="entry name" value="Lambda_DNA-bd_dom_sf"/>
</dbReference>
<evidence type="ECO:0000313" key="5">
    <source>
        <dbReference type="EMBL" id="AMY69609.1"/>
    </source>
</evidence>
<gene>
    <name evidence="5" type="ORF">AKL17_2363</name>
</gene>
<name>A0A165SN95_9RHOB</name>
<keyword evidence="3" id="KW-0804">Transcription</keyword>
<dbReference type="SMART" id="SM00354">
    <property type="entry name" value="HTH_LACI"/>
    <property type="match status" value="1"/>
</dbReference>
<dbReference type="PANTHER" id="PTHR30146">
    <property type="entry name" value="LACI-RELATED TRANSCRIPTIONAL REPRESSOR"/>
    <property type="match status" value="1"/>
</dbReference>
<keyword evidence="6" id="KW-1185">Reference proteome</keyword>
<dbReference type="Gene3D" id="1.10.260.40">
    <property type="entry name" value="lambda repressor-like DNA-binding domains"/>
    <property type="match status" value="1"/>
</dbReference>
<dbReference type="InterPro" id="IPR028082">
    <property type="entry name" value="Peripla_BP_I"/>
</dbReference>
<dbReference type="GO" id="GO:0000976">
    <property type="term" value="F:transcription cis-regulatory region binding"/>
    <property type="evidence" value="ECO:0007669"/>
    <property type="project" value="TreeGrafter"/>
</dbReference>
<protein>
    <recommendedName>
        <fullName evidence="4">HTH lacI-type domain-containing protein</fullName>
    </recommendedName>
</protein>
<dbReference type="OrthoDB" id="9805774at2"/>
<keyword evidence="2" id="KW-0238">DNA-binding</keyword>
<dbReference type="PROSITE" id="PS50932">
    <property type="entry name" value="HTH_LACI_2"/>
    <property type="match status" value="1"/>
</dbReference>
<keyword evidence="1" id="KW-0805">Transcription regulation</keyword>